<comment type="subcellular location">
    <subcellularLocation>
        <location evidence="1">Lipid droplet</location>
    </subcellularLocation>
</comment>
<dbReference type="GO" id="GO:0005811">
    <property type="term" value="C:lipid droplet"/>
    <property type="evidence" value="ECO:0007669"/>
    <property type="project" value="UniProtKB-SubCell"/>
</dbReference>
<evidence type="ECO:0000313" key="5">
    <source>
        <dbReference type="EMBL" id="KAK9870274.1"/>
    </source>
</evidence>
<evidence type="ECO:0000313" key="6">
    <source>
        <dbReference type="Proteomes" id="UP001431783"/>
    </source>
</evidence>
<evidence type="ECO:0000256" key="4">
    <source>
        <dbReference type="SAM" id="MobiDB-lite"/>
    </source>
</evidence>
<organism evidence="5 6">
    <name type="scientific">Henosepilachna vigintioctopunctata</name>
    <dbReference type="NCBI Taxonomy" id="420089"/>
    <lineage>
        <taxon>Eukaryota</taxon>
        <taxon>Metazoa</taxon>
        <taxon>Ecdysozoa</taxon>
        <taxon>Arthropoda</taxon>
        <taxon>Hexapoda</taxon>
        <taxon>Insecta</taxon>
        <taxon>Pterygota</taxon>
        <taxon>Neoptera</taxon>
        <taxon>Endopterygota</taxon>
        <taxon>Coleoptera</taxon>
        <taxon>Polyphaga</taxon>
        <taxon>Cucujiformia</taxon>
        <taxon>Coccinelloidea</taxon>
        <taxon>Coccinellidae</taxon>
        <taxon>Epilachninae</taxon>
        <taxon>Epilachnini</taxon>
        <taxon>Henosepilachna</taxon>
    </lineage>
</organism>
<comment type="caution">
    <text evidence="5">The sequence shown here is derived from an EMBL/GenBank/DDBJ whole genome shotgun (WGS) entry which is preliminary data.</text>
</comment>
<evidence type="ECO:0000256" key="1">
    <source>
        <dbReference type="ARBA" id="ARBA00004502"/>
    </source>
</evidence>
<evidence type="ECO:0000256" key="3">
    <source>
        <dbReference type="ARBA" id="ARBA00022677"/>
    </source>
</evidence>
<feature type="region of interest" description="Disordered" evidence="4">
    <location>
        <begin position="175"/>
        <end position="204"/>
    </location>
</feature>
<sequence>MSETNEKTVQLAPTCMVSVNRIVKLPVVESSIQTATNVYEKVKDLNGYTKWGFETFENTIQSVVETGKPYAIPVVQKLDGPIKKVDSVLCTGLDYVESKVPAVKLPPGEILSQLYTCTKGYVHDNVTPKVESACKTVHSVVDPTVEAAYKIVEPVVQPALDTAQAVKDKVEEFLHLEKNQTEAGNQAEAGPSSSADSKSDTESH</sequence>
<dbReference type="Proteomes" id="UP001431783">
    <property type="component" value="Unassembled WGS sequence"/>
</dbReference>
<dbReference type="EMBL" id="JARQZJ010000002">
    <property type="protein sequence ID" value="KAK9870274.1"/>
    <property type="molecule type" value="Genomic_DNA"/>
</dbReference>
<reference evidence="5 6" key="1">
    <citation type="submission" date="2023-03" db="EMBL/GenBank/DDBJ databases">
        <title>Genome insight into feeding habits of ladybird beetles.</title>
        <authorList>
            <person name="Li H.-S."/>
            <person name="Huang Y.-H."/>
            <person name="Pang H."/>
        </authorList>
    </citation>
    <scope>NUCLEOTIDE SEQUENCE [LARGE SCALE GENOMIC DNA]</scope>
    <source>
        <strain evidence="5">SYSU_2023b</strain>
        <tissue evidence="5">Whole body</tissue>
    </source>
</reference>
<dbReference type="PANTHER" id="PTHR14024">
    <property type="entry name" value="PERILIPIN"/>
    <property type="match status" value="1"/>
</dbReference>
<accession>A0AAW1TJB2</accession>
<dbReference type="PANTHER" id="PTHR14024:SF49">
    <property type="entry name" value="LIPID STORAGE DROPLETS SURFACE-BINDING PROTEIN 1"/>
    <property type="match status" value="1"/>
</dbReference>
<name>A0AAW1TJB2_9CUCU</name>
<dbReference type="GO" id="GO:0010890">
    <property type="term" value="P:positive regulation of triglyceride storage"/>
    <property type="evidence" value="ECO:0007669"/>
    <property type="project" value="TreeGrafter"/>
</dbReference>
<keyword evidence="3" id="KW-0551">Lipid droplet</keyword>
<proteinExistence type="inferred from homology"/>
<dbReference type="Pfam" id="PF03036">
    <property type="entry name" value="Perilipin"/>
    <property type="match status" value="1"/>
</dbReference>
<gene>
    <name evidence="5" type="ORF">WA026_006361</name>
</gene>
<evidence type="ECO:0000256" key="2">
    <source>
        <dbReference type="ARBA" id="ARBA00006311"/>
    </source>
</evidence>
<protein>
    <submittedName>
        <fullName evidence="5">Uncharacterized protein</fullName>
    </submittedName>
</protein>
<comment type="similarity">
    <text evidence="2">Belongs to the perilipin family.</text>
</comment>
<keyword evidence="6" id="KW-1185">Reference proteome</keyword>
<dbReference type="InterPro" id="IPR004279">
    <property type="entry name" value="Perilipin"/>
</dbReference>
<dbReference type="GO" id="GO:0005829">
    <property type="term" value="C:cytosol"/>
    <property type="evidence" value="ECO:0007669"/>
    <property type="project" value="TreeGrafter"/>
</dbReference>
<dbReference type="AlphaFoldDB" id="A0AAW1TJB2"/>
<dbReference type="GO" id="GO:0019915">
    <property type="term" value="P:lipid storage"/>
    <property type="evidence" value="ECO:0007669"/>
    <property type="project" value="TreeGrafter"/>
</dbReference>